<name>A0ACB8T2V5_9AGAM</name>
<dbReference type="Proteomes" id="UP000814140">
    <property type="component" value="Unassembled WGS sequence"/>
</dbReference>
<evidence type="ECO:0000313" key="2">
    <source>
        <dbReference type="Proteomes" id="UP000814140"/>
    </source>
</evidence>
<comment type="caution">
    <text evidence="1">The sequence shown here is derived from an EMBL/GenBank/DDBJ whole genome shotgun (WGS) entry which is preliminary data.</text>
</comment>
<keyword evidence="2" id="KW-1185">Reference proteome</keyword>
<organism evidence="1 2">
    <name type="scientific">Artomyces pyxidatus</name>
    <dbReference type="NCBI Taxonomy" id="48021"/>
    <lineage>
        <taxon>Eukaryota</taxon>
        <taxon>Fungi</taxon>
        <taxon>Dikarya</taxon>
        <taxon>Basidiomycota</taxon>
        <taxon>Agaricomycotina</taxon>
        <taxon>Agaricomycetes</taxon>
        <taxon>Russulales</taxon>
        <taxon>Auriscalpiaceae</taxon>
        <taxon>Artomyces</taxon>
    </lineage>
</organism>
<proteinExistence type="predicted"/>
<reference evidence="1" key="1">
    <citation type="submission" date="2021-03" db="EMBL/GenBank/DDBJ databases">
        <authorList>
            <consortium name="DOE Joint Genome Institute"/>
            <person name="Ahrendt S."/>
            <person name="Looney B.P."/>
            <person name="Miyauchi S."/>
            <person name="Morin E."/>
            <person name="Drula E."/>
            <person name="Courty P.E."/>
            <person name="Chicoki N."/>
            <person name="Fauchery L."/>
            <person name="Kohler A."/>
            <person name="Kuo A."/>
            <person name="Labutti K."/>
            <person name="Pangilinan J."/>
            <person name="Lipzen A."/>
            <person name="Riley R."/>
            <person name="Andreopoulos W."/>
            <person name="He G."/>
            <person name="Johnson J."/>
            <person name="Barry K.W."/>
            <person name="Grigoriev I.V."/>
            <person name="Nagy L."/>
            <person name="Hibbett D."/>
            <person name="Henrissat B."/>
            <person name="Matheny P.B."/>
            <person name="Labbe J."/>
            <person name="Martin F."/>
        </authorList>
    </citation>
    <scope>NUCLEOTIDE SEQUENCE</scope>
    <source>
        <strain evidence="1">HHB10654</strain>
    </source>
</reference>
<reference evidence="1" key="2">
    <citation type="journal article" date="2022" name="New Phytol.">
        <title>Evolutionary transition to the ectomycorrhizal habit in the genomes of a hyperdiverse lineage of mushroom-forming fungi.</title>
        <authorList>
            <person name="Looney B."/>
            <person name="Miyauchi S."/>
            <person name="Morin E."/>
            <person name="Drula E."/>
            <person name="Courty P.E."/>
            <person name="Kohler A."/>
            <person name="Kuo A."/>
            <person name="LaButti K."/>
            <person name="Pangilinan J."/>
            <person name="Lipzen A."/>
            <person name="Riley R."/>
            <person name="Andreopoulos W."/>
            <person name="He G."/>
            <person name="Johnson J."/>
            <person name="Nolan M."/>
            <person name="Tritt A."/>
            <person name="Barry K.W."/>
            <person name="Grigoriev I.V."/>
            <person name="Nagy L.G."/>
            <person name="Hibbett D."/>
            <person name="Henrissat B."/>
            <person name="Matheny P.B."/>
            <person name="Labbe J."/>
            <person name="Martin F.M."/>
        </authorList>
    </citation>
    <scope>NUCLEOTIDE SEQUENCE</scope>
    <source>
        <strain evidence="1">HHB10654</strain>
    </source>
</reference>
<accession>A0ACB8T2V5</accession>
<dbReference type="EMBL" id="MU277204">
    <property type="protein sequence ID" value="KAI0063174.1"/>
    <property type="molecule type" value="Genomic_DNA"/>
</dbReference>
<gene>
    <name evidence="1" type="ORF">BV25DRAFT_455500</name>
</gene>
<protein>
    <submittedName>
        <fullName evidence="1">Uncharacterized protein</fullName>
    </submittedName>
</protein>
<evidence type="ECO:0000313" key="1">
    <source>
        <dbReference type="EMBL" id="KAI0063174.1"/>
    </source>
</evidence>
<sequence>MDGFRNAILSEIGAQRAFQHDRSPRTYVHRSSVRRTVIAMRSSNCQSWAAGAFSIFIDYVPSSSAKQAKAPATTSAILFSLPFIAVAAFQVLVRMDRLLLLAVLSASFFTHVRASSEPFLEQGFFFDYNPPGTTIPIPVTAQCDTIHITWERGSATGPNPVAPYYLQIYTSTFIVPFVVAAGEGTSFDFDVPFTPGTQYQVCMFDKNGVTGGCQGIYTVIPSTSSQQPPTCNNVTFPAGAMDVDAYVAGGAFSQYGWIPQCTDISVTAKNGTGPYTFTVAPTLHPPLNITSKTGNAINWTVALSHGFPFFISLVDSAGNMWSQGPLHSGDGDTGCLDLDARSHSTVPEAAAVGSAIGGLALGAILGITLFYFFQRMRSRRGGIITVPRHQSSWDSPHGQYETVLNSAGLDPELAPLAHGPSRDLSSTTRDTRATGSTGTYVVEPFAMPMSTGSNNGHSGHSIMNDSTMPAEGSGGSGPSEPGASTGPGGQQVYVLHHDGGRPPPVTVFTVSGTEVVELPPRYADNGSPQPLQQQRQPGPTTRKTRRAAS</sequence>